<dbReference type="SUPFAM" id="SSF48371">
    <property type="entry name" value="ARM repeat"/>
    <property type="match status" value="1"/>
</dbReference>
<evidence type="ECO:0000313" key="2">
    <source>
        <dbReference type="Proteomes" id="UP001642464"/>
    </source>
</evidence>
<sequence>MACTQFQATHFEEEIQEDTLTNLVHAASDLQLSMPQRLWAAHQIVERSLLAGPEKCPFSVSNISTLPNLVISMLDLAIESDRLPQIAVKVLWCVALHPEGAMILETNDAVPVILGILRGTEDALLAAPAVHFLEQMGRTRPSAVASHLSKAHAPQLLLRCLSRWQDSLEIVSGLLNLFAFALQSSCRNMAEHAEYTERTQKDESLRDAYRSSSSRVPQALLHIAHGDIDTIENSERRKAWIVVRKTAAGLAREWKGISELLTTG</sequence>
<accession>A0ABP0HTZ7</accession>
<evidence type="ECO:0000313" key="1">
    <source>
        <dbReference type="EMBL" id="CAK8993292.1"/>
    </source>
</evidence>
<name>A0ABP0HTZ7_9DINO</name>
<organism evidence="1 2">
    <name type="scientific">Durusdinium trenchii</name>
    <dbReference type="NCBI Taxonomy" id="1381693"/>
    <lineage>
        <taxon>Eukaryota</taxon>
        <taxon>Sar</taxon>
        <taxon>Alveolata</taxon>
        <taxon>Dinophyceae</taxon>
        <taxon>Suessiales</taxon>
        <taxon>Symbiodiniaceae</taxon>
        <taxon>Durusdinium</taxon>
    </lineage>
</organism>
<protein>
    <submittedName>
        <fullName evidence="1">DnaJ-like subfamily C member 21</fullName>
    </submittedName>
</protein>
<dbReference type="EMBL" id="CAXAMM010001747">
    <property type="protein sequence ID" value="CAK8993292.1"/>
    <property type="molecule type" value="Genomic_DNA"/>
</dbReference>
<reference evidence="1 2" key="1">
    <citation type="submission" date="2024-02" db="EMBL/GenBank/DDBJ databases">
        <authorList>
            <person name="Chen Y."/>
            <person name="Shah S."/>
            <person name="Dougan E. K."/>
            <person name="Thang M."/>
            <person name="Chan C."/>
        </authorList>
    </citation>
    <scope>NUCLEOTIDE SEQUENCE [LARGE SCALE GENOMIC DNA]</scope>
</reference>
<gene>
    <name evidence="1" type="ORF">SCF082_LOCUS3450</name>
</gene>
<keyword evidence="2" id="KW-1185">Reference proteome</keyword>
<proteinExistence type="predicted"/>
<dbReference type="InterPro" id="IPR016024">
    <property type="entry name" value="ARM-type_fold"/>
</dbReference>
<dbReference type="Proteomes" id="UP001642464">
    <property type="component" value="Unassembled WGS sequence"/>
</dbReference>
<comment type="caution">
    <text evidence="1">The sequence shown here is derived from an EMBL/GenBank/DDBJ whole genome shotgun (WGS) entry which is preliminary data.</text>
</comment>